<feature type="domain" description="Cyclic nucleotide-binding" evidence="2">
    <location>
        <begin position="484"/>
        <end position="591"/>
    </location>
</feature>
<evidence type="ECO:0000313" key="3">
    <source>
        <dbReference type="EMBL" id="CAH1776857.1"/>
    </source>
</evidence>
<accession>A0A8S4N739</accession>
<evidence type="ECO:0000313" key="4">
    <source>
        <dbReference type="Proteomes" id="UP000749559"/>
    </source>
</evidence>
<dbReference type="InterPro" id="IPR014710">
    <property type="entry name" value="RmlC-like_jellyroll"/>
</dbReference>
<dbReference type="PANTHER" id="PTHR23011">
    <property type="entry name" value="CYCLIC NUCLEOTIDE-BINDING DOMAIN CONTAINING PROTEIN"/>
    <property type="match status" value="1"/>
</dbReference>
<dbReference type="OrthoDB" id="166212at2759"/>
<dbReference type="AlphaFoldDB" id="A0A8S4N739"/>
<keyword evidence="4" id="KW-1185">Reference proteome</keyword>
<dbReference type="CDD" id="cd00038">
    <property type="entry name" value="CAP_ED"/>
    <property type="match status" value="1"/>
</dbReference>
<gene>
    <name evidence="3" type="ORF">OFUS_LOCUS3988</name>
</gene>
<feature type="compositionally biased region" description="Basic residues" evidence="1">
    <location>
        <begin position="234"/>
        <end position="243"/>
    </location>
</feature>
<sequence>MSVAVQNIAEGQFFSKGKKRRKSKHKLKPRAEDLAHLGRSRVLGRLVKQEVIKLNSRGGITGILESRGKSRGTVGTLESRGKSRGGQGNGLSKSMSSLDGVQLKRGNLHKERSFMTQAESNLSLNNVGDLPLKRMSKLTLKSKLEYNTNQRRRARPSVQFELSPGPDDDTFTGYEFPDGSEFDETDEMDDELLSPTRTTTRAHSIRSARTNSITGSHSPRIPSQGSNPNELSPRRRHSIRRLSKVSDSSGPKIFKLHQGFHDIMGTIARRKSVMRKMARKGSLAQENGDQDAETNIVNAIEHEVENDWILREAQRKSQEEFDKRNASLRIVRLTDDDPLLPIQKRMQEVHEMVRPKREVENIMQQVNEESRKMIMDMGNLAYSEFRRQRRKDWTLKDRFRYAARMALMLCKAFMFRKNYYIAEKAGVPGKTKTQNETITEGMAKLRSSKASVGQEMEWALTTQPEFRSNKQHAKAMWMLRATKAFKSLFPAEMEGELGRLLAYERYDDGRIIAKQGVPPQRFYYFLTGRVNKMRHYKLNNGVVTKAMGHLGKGMTTDAEEMEREWRLEYDLVCKGPVEVLILDKESFMYLLNTTQGPPIDFLRTIDLFQEFPVEEFRCNLDTIECRYHAPNKMVVKDANRTPWLHIVKSGFVKVIRIQNVIDTRQDNLFDTQNEQEMGSGKSFSHADAMLGVMAKQKKMKTMLSLPEISTIKDNNIVSNPYGSTLGLDVPNLQNDQKVHRKHKRNKSDNMIPKKLSRIEQLRKLTTIQKSLPDKPQTAESTYRKSPMSPIQSLLEPTRSSQTSTPKEQSTFLENPAIKVSSADDVMTSAPSIVDDINPLLVIDGASPSQTPKKKRRKDVNLPPIINIPTKEDRSSAGGSFEPHSLWLTREKTQVDEAIAKVYNDEDKEVITHRKAYLQLDLLGPGDVFGVDHLHATLASEERGVSLMSDGAEIIRVNKRFFLQHAQNNTMLKVETMYKEYMSLDDAQRVVYDQERWQQYKLALMNKKTAQKPKNTSDR</sequence>
<feature type="compositionally biased region" description="Polar residues" evidence="1">
    <location>
        <begin position="195"/>
        <end position="230"/>
    </location>
</feature>
<dbReference type="Proteomes" id="UP000749559">
    <property type="component" value="Unassembled WGS sequence"/>
</dbReference>
<evidence type="ECO:0000259" key="2">
    <source>
        <dbReference type="PROSITE" id="PS50042"/>
    </source>
</evidence>
<dbReference type="SUPFAM" id="SSF51206">
    <property type="entry name" value="cAMP-binding domain-like"/>
    <property type="match status" value="2"/>
</dbReference>
<feature type="compositionally biased region" description="Polar residues" evidence="1">
    <location>
        <begin position="797"/>
        <end position="812"/>
    </location>
</feature>
<comment type="caution">
    <text evidence="3">The sequence shown here is derived from an EMBL/GenBank/DDBJ whole genome shotgun (WGS) entry which is preliminary data.</text>
</comment>
<dbReference type="PANTHER" id="PTHR23011:SF12">
    <property type="entry name" value="CYCLIC NUCLEOTIDE-BINDING DOMAIN-CONTAINING PROTEIN"/>
    <property type="match status" value="1"/>
</dbReference>
<name>A0A8S4N739_OWEFU</name>
<dbReference type="InterPro" id="IPR018490">
    <property type="entry name" value="cNMP-bd_dom_sf"/>
</dbReference>
<protein>
    <recommendedName>
        <fullName evidence="2">Cyclic nucleotide-binding domain-containing protein</fullName>
    </recommendedName>
</protein>
<dbReference type="InterPro" id="IPR000595">
    <property type="entry name" value="cNMP-bd_dom"/>
</dbReference>
<feature type="region of interest" description="Disordered" evidence="1">
    <location>
        <begin position="64"/>
        <end position="100"/>
    </location>
</feature>
<feature type="region of interest" description="Disordered" evidence="1">
    <location>
        <begin position="143"/>
        <end position="250"/>
    </location>
</feature>
<dbReference type="Gene3D" id="2.60.120.10">
    <property type="entry name" value="Jelly Rolls"/>
    <property type="match status" value="1"/>
</dbReference>
<evidence type="ECO:0000256" key="1">
    <source>
        <dbReference type="SAM" id="MobiDB-lite"/>
    </source>
</evidence>
<dbReference type="EMBL" id="CAIIXF020000002">
    <property type="protein sequence ID" value="CAH1776857.1"/>
    <property type="molecule type" value="Genomic_DNA"/>
</dbReference>
<feature type="region of interest" description="Disordered" evidence="1">
    <location>
        <begin position="767"/>
        <end position="815"/>
    </location>
</feature>
<feature type="compositionally biased region" description="Polar residues" evidence="1">
    <location>
        <begin position="90"/>
        <end position="99"/>
    </location>
</feature>
<proteinExistence type="predicted"/>
<reference evidence="3" key="1">
    <citation type="submission" date="2022-03" db="EMBL/GenBank/DDBJ databases">
        <authorList>
            <person name="Martin C."/>
        </authorList>
    </citation>
    <scope>NUCLEOTIDE SEQUENCE</scope>
</reference>
<feature type="compositionally biased region" description="Acidic residues" evidence="1">
    <location>
        <begin position="178"/>
        <end position="192"/>
    </location>
</feature>
<dbReference type="PROSITE" id="PS50042">
    <property type="entry name" value="CNMP_BINDING_3"/>
    <property type="match status" value="1"/>
</dbReference>
<organism evidence="3 4">
    <name type="scientific">Owenia fusiformis</name>
    <name type="common">Polychaete worm</name>
    <dbReference type="NCBI Taxonomy" id="6347"/>
    <lineage>
        <taxon>Eukaryota</taxon>
        <taxon>Metazoa</taxon>
        <taxon>Spiralia</taxon>
        <taxon>Lophotrochozoa</taxon>
        <taxon>Annelida</taxon>
        <taxon>Polychaeta</taxon>
        <taxon>Sedentaria</taxon>
        <taxon>Canalipalpata</taxon>
        <taxon>Sabellida</taxon>
        <taxon>Oweniida</taxon>
        <taxon>Oweniidae</taxon>
        <taxon>Owenia</taxon>
    </lineage>
</organism>